<reference evidence="9" key="1">
    <citation type="submission" date="2022-01" db="EMBL/GenBank/DDBJ databases">
        <authorList>
            <person name="King R."/>
        </authorList>
    </citation>
    <scope>NUCLEOTIDE SEQUENCE</scope>
</reference>
<keyword evidence="5 7" id="KW-0720">Serine protease</keyword>
<dbReference type="GO" id="GO:0004252">
    <property type="term" value="F:serine-type endopeptidase activity"/>
    <property type="evidence" value="ECO:0007669"/>
    <property type="project" value="InterPro"/>
</dbReference>
<feature type="domain" description="Peptidase S1" evidence="8">
    <location>
        <begin position="20"/>
        <end position="255"/>
    </location>
</feature>
<dbReference type="InterPro" id="IPR009003">
    <property type="entry name" value="Peptidase_S1_PA"/>
</dbReference>
<evidence type="ECO:0000259" key="8">
    <source>
        <dbReference type="PROSITE" id="PS50240"/>
    </source>
</evidence>
<dbReference type="PRINTS" id="PR00722">
    <property type="entry name" value="CHYMOTRYPSIN"/>
</dbReference>
<dbReference type="InterPro" id="IPR001314">
    <property type="entry name" value="Peptidase_S1A"/>
</dbReference>
<dbReference type="InterPro" id="IPR050430">
    <property type="entry name" value="Peptidase_S1"/>
</dbReference>
<dbReference type="InterPro" id="IPR001254">
    <property type="entry name" value="Trypsin_dom"/>
</dbReference>
<dbReference type="InterPro" id="IPR033116">
    <property type="entry name" value="TRYPSIN_SER"/>
</dbReference>
<dbReference type="PROSITE" id="PS50240">
    <property type="entry name" value="TRYPSIN_DOM"/>
    <property type="match status" value="1"/>
</dbReference>
<evidence type="ECO:0000256" key="6">
    <source>
        <dbReference type="ARBA" id="ARBA00023157"/>
    </source>
</evidence>
<evidence type="ECO:0000256" key="1">
    <source>
        <dbReference type="ARBA" id="ARBA00004239"/>
    </source>
</evidence>
<proteinExistence type="inferred from homology"/>
<sequence>MQIYVAQRQLNLFLDSKTTIINSPTVLRKYRNEFKVFYNIGVLFIFRLADRHICGAALIAARYGLSAAHCFKEIALYSVRAGSDFKDSGGNITNISNIYVHPERSIYNYDIAILVFQNPLNLSSTIQPVKLPTNNDILAPGIRGTVSGFGDIYYGQTKGSKLLKAAQMSVIDSEWCKNQYKEYEMPFTEIQFCAGGDNMANITDSCHGDSGGPFVTGNILHGIVAYGLECGDPKHPGVYTNVAALRDFIWLNTGI</sequence>
<dbReference type="InterPro" id="IPR043504">
    <property type="entry name" value="Peptidase_S1_PA_chymotrypsin"/>
</dbReference>
<dbReference type="Pfam" id="PF00089">
    <property type="entry name" value="Trypsin"/>
    <property type="match status" value="1"/>
</dbReference>
<evidence type="ECO:0000256" key="5">
    <source>
        <dbReference type="ARBA" id="ARBA00022825"/>
    </source>
</evidence>
<dbReference type="Proteomes" id="UP001152799">
    <property type="component" value="Chromosome 4"/>
</dbReference>
<dbReference type="FunFam" id="2.40.10.10:FF:000036">
    <property type="entry name" value="Trypsin beta"/>
    <property type="match status" value="1"/>
</dbReference>
<evidence type="ECO:0000256" key="7">
    <source>
        <dbReference type="RuleBase" id="RU363034"/>
    </source>
</evidence>
<keyword evidence="10" id="KW-1185">Reference proteome</keyword>
<dbReference type="GO" id="GO:0005576">
    <property type="term" value="C:extracellular region"/>
    <property type="evidence" value="ECO:0007669"/>
    <property type="project" value="UniProtKB-SubCell"/>
</dbReference>
<evidence type="ECO:0000256" key="4">
    <source>
        <dbReference type="ARBA" id="ARBA00022801"/>
    </source>
</evidence>
<evidence type="ECO:0000313" key="9">
    <source>
        <dbReference type="EMBL" id="CAG9768008.1"/>
    </source>
</evidence>
<keyword evidence="6" id="KW-1015">Disulfide bond</keyword>
<dbReference type="Gene3D" id="2.40.10.10">
    <property type="entry name" value="Trypsin-like serine proteases"/>
    <property type="match status" value="1"/>
</dbReference>
<organism evidence="9 10">
    <name type="scientific">Ceutorhynchus assimilis</name>
    <name type="common">cabbage seed weevil</name>
    <dbReference type="NCBI Taxonomy" id="467358"/>
    <lineage>
        <taxon>Eukaryota</taxon>
        <taxon>Metazoa</taxon>
        <taxon>Ecdysozoa</taxon>
        <taxon>Arthropoda</taxon>
        <taxon>Hexapoda</taxon>
        <taxon>Insecta</taxon>
        <taxon>Pterygota</taxon>
        <taxon>Neoptera</taxon>
        <taxon>Endopterygota</taxon>
        <taxon>Coleoptera</taxon>
        <taxon>Polyphaga</taxon>
        <taxon>Cucujiformia</taxon>
        <taxon>Curculionidae</taxon>
        <taxon>Ceutorhynchinae</taxon>
        <taxon>Ceutorhynchus</taxon>
    </lineage>
</organism>
<name>A0A9N9MQE4_9CUCU</name>
<accession>A0A9N9MQE4</accession>
<dbReference type="SMART" id="SM00020">
    <property type="entry name" value="Tryp_SPc"/>
    <property type="match status" value="1"/>
</dbReference>
<evidence type="ECO:0000256" key="2">
    <source>
        <dbReference type="ARBA" id="ARBA00007664"/>
    </source>
</evidence>
<evidence type="ECO:0000313" key="10">
    <source>
        <dbReference type="Proteomes" id="UP001152799"/>
    </source>
</evidence>
<evidence type="ECO:0000256" key="3">
    <source>
        <dbReference type="ARBA" id="ARBA00022670"/>
    </source>
</evidence>
<comment type="similarity">
    <text evidence="2">Belongs to the peptidase S1 family.</text>
</comment>
<dbReference type="OrthoDB" id="10059102at2759"/>
<comment type="subcellular location">
    <subcellularLocation>
        <location evidence="1">Secreted</location>
        <location evidence="1">Extracellular space</location>
    </subcellularLocation>
</comment>
<dbReference type="InterPro" id="IPR018114">
    <property type="entry name" value="TRYPSIN_HIS"/>
</dbReference>
<gene>
    <name evidence="9" type="ORF">CEUTPL_LOCUS8560</name>
</gene>
<keyword evidence="3 7" id="KW-0645">Protease</keyword>
<dbReference type="EMBL" id="OU892280">
    <property type="protein sequence ID" value="CAG9768008.1"/>
    <property type="molecule type" value="Genomic_DNA"/>
</dbReference>
<dbReference type="PANTHER" id="PTHR24276">
    <property type="entry name" value="POLYSERASE-RELATED"/>
    <property type="match status" value="1"/>
</dbReference>
<dbReference type="AlphaFoldDB" id="A0A9N9MQE4"/>
<protein>
    <recommendedName>
        <fullName evidence="8">Peptidase S1 domain-containing protein</fullName>
    </recommendedName>
</protein>
<dbReference type="SUPFAM" id="SSF50494">
    <property type="entry name" value="Trypsin-like serine proteases"/>
    <property type="match status" value="1"/>
</dbReference>
<dbReference type="PROSITE" id="PS00134">
    <property type="entry name" value="TRYPSIN_HIS"/>
    <property type="match status" value="1"/>
</dbReference>
<dbReference type="GO" id="GO:0006508">
    <property type="term" value="P:proteolysis"/>
    <property type="evidence" value="ECO:0007669"/>
    <property type="project" value="UniProtKB-KW"/>
</dbReference>
<keyword evidence="4 7" id="KW-0378">Hydrolase</keyword>
<dbReference type="PANTHER" id="PTHR24276:SF91">
    <property type="entry name" value="AT26814P-RELATED"/>
    <property type="match status" value="1"/>
</dbReference>
<dbReference type="PROSITE" id="PS00135">
    <property type="entry name" value="TRYPSIN_SER"/>
    <property type="match status" value="1"/>
</dbReference>
<dbReference type="CDD" id="cd00190">
    <property type="entry name" value="Tryp_SPc"/>
    <property type="match status" value="1"/>
</dbReference>